<evidence type="ECO:0000256" key="1">
    <source>
        <dbReference type="ARBA" id="ARBA00022729"/>
    </source>
</evidence>
<evidence type="ECO:0000256" key="2">
    <source>
        <dbReference type="SAM" id="Phobius"/>
    </source>
</evidence>
<dbReference type="InterPro" id="IPR011047">
    <property type="entry name" value="Quinoprotein_ADH-like_sf"/>
</dbReference>
<dbReference type="InterPro" id="IPR015943">
    <property type="entry name" value="WD40/YVTN_repeat-like_dom_sf"/>
</dbReference>
<proteinExistence type="predicted"/>
<accession>A0A1I0WTT0</accession>
<dbReference type="Proteomes" id="UP000198796">
    <property type="component" value="Unassembled WGS sequence"/>
</dbReference>
<sequence>MRPYLALFLPPLLALAPLAQASSIDQLKLTASDAAASDTFGWSASISGNTAIVGAYADDDDGSGSGSSYLFNATTGAQIAKLTASDAAASDRFGWSVAISGNTAIVGAIGDDDGGNLSGSSYLFNATTGAQIAKLTASDAAAVDQFGYSVAISGNTAIVGAYADDDDGSDSGSAYLFNATTGAQIAKLTASDGAAFDNFGQSVAISGNTAIVGAYLDDDGGTNSGSAYLFNATTGAQIAKLTASDAAAVDYFGYSVAISGNTAVVGAFADDDGGSTSGSAYLFNATTGAQIAKLTASDAAAVDYFGSSVAISGNTAIVGAYADDDGGSSSGSAYLFNATTGAQITKLTASDAAAGDYFGYSVAISGTSAIVGAFGDDDGGGGSGSAYVFASADPSVVPLPAGIWLLGSAAGLLAFGRRRKARAA</sequence>
<dbReference type="AlphaFoldDB" id="A0A1I0WTT0"/>
<dbReference type="InterPro" id="IPR013517">
    <property type="entry name" value="FG-GAP"/>
</dbReference>
<dbReference type="PANTHER" id="PTHR36220:SF1">
    <property type="entry name" value="GAMMA TUBULIN COMPLEX COMPONENT C-TERMINAL DOMAIN-CONTAINING PROTEIN"/>
    <property type="match status" value="1"/>
</dbReference>
<keyword evidence="1 3" id="KW-0732">Signal</keyword>
<dbReference type="Gene3D" id="2.130.10.10">
    <property type="entry name" value="YVTN repeat-like/Quinoprotein amine dehydrogenase"/>
    <property type="match status" value="1"/>
</dbReference>
<dbReference type="STRING" id="871651.SAMN05421688_1749"/>
<dbReference type="Gene3D" id="2.130.10.130">
    <property type="entry name" value="Integrin alpha, N-terminal"/>
    <property type="match status" value="1"/>
</dbReference>
<feature type="transmembrane region" description="Helical" evidence="2">
    <location>
        <begin position="396"/>
        <end position="415"/>
    </location>
</feature>
<dbReference type="EMBL" id="FOJU01000002">
    <property type="protein sequence ID" value="SFA91837.1"/>
    <property type="molecule type" value="Genomic_DNA"/>
</dbReference>
<evidence type="ECO:0000256" key="3">
    <source>
        <dbReference type="SAM" id="SignalP"/>
    </source>
</evidence>
<gene>
    <name evidence="4" type="ORF">SAMN05421688_1749</name>
</gene>
<protein>
    <submittedName>
        <fullName evidence="4">VPLPA-CTERM protein sorting domain-containing protein</fullName>
    </submittedName>
</protein>
<name>A0A1I0WTT0_9RHOB</name>
<keyword evidence="5" id="KW-1185">Reference proteome</keyword>
<keyword evidence="2" id="KW-0472">Membrane</keyword>
<keyword evidence="2" id="KW-0812">Transmembrane</keyword>
<dbReference type="RefSeq" id="WP_175501228.1">
    <property type="nucleotide sequence ID" value="NZ_FOJU01000002.1"/>
</dbReference>
<feature type="chain" id="PRO_5011475184" evidence="3">
    <location>
        <begin position="22"/>
        <end position="424"/>
    </location>
</feature>
<keyword evidence="2" id="KW-1133">Transmembrane helix</keyword>
<evidence type="ECO:0000313" key="4">
    <source>
        <dbReference type="EMBL" id="SFA91837.1"/>
    </source>
</evidence>
<dbReference type="PANTHER" id="PTHR36220">
    <property type="entry name" value="UNNAMED PRODUCT"/>
    <property type="match status" value="1"/>
</dbReference>
<dbReference type="Pfam" id="PF14312">
    <property type="entry name" value="FG-GAP_2"/>
    <property type="match status" value="7"/>
</dbReference>
<dbReference type="InterPro" id="IPR028994">
    <property type="entry name" value="Integrin_alpha_N"/>
</dbReference>
<reference evidence="4 5" key="1">
    <citation type="submission" date="2016-10" db="EMBL/GenBank/DDBJ databases">
        <authorList>
            <person name="de Groot N.N."/>
        </authorList>
    </citation>
    <scope>NUCLEOTIDE SEQUENCE [LARGE SCALE GENOMIC DNA]</scope>
    <source>
        <strain evidence="4 5">DSM 29316</strain>
    </source>
</reference>
<evidence type="ECO:0000313" key="5">
    <source>
        <dbReference type="Proteomes" id="UP000198796"/>
    </source>
</evidence>
<feature type="signal peptide" evidence="3">
    <location>
        <begin position="1"/>
        <end position="21"/>
    </location>
</feature>
<organism evidence="4 5">
    <name type="scientific">Poseidonocella pacifica</name>
    <dbReference type="NCBI Taxonomy" id="871651"/>
    <lineage>
        <taxon>Bacteria</taxon>
        <taxon>Pseudomonadati</taxon>
        <taxon>Pseudomonadota</taxon>
        <taxon>Alphaproteobacteria</taxon>
        <taxon>Rhodobacterales</taxon>
        <taxon>Roseobacteraceae</taxon>
        <taxon>Poseidonocella</taxon>
    </lineage>
</organism>
<dbReference type="SUPFAM" id="SSF50998">
    <property type="entry name" value="Quinoprotein alcohol dehydrogenase-like"/>
    <property type="match status" value="1"/>
</dbReference>